<accession>A0A0G0ZGI4</accession>
<dbReference type="AlphaFoldDB" id="A0A0G0ZGI4"/>
<evidence type="ECO:0008006" key="3">
    <source>
        <dbReference type="Google" id="ProtNLM"/>
    </source>
</evidence>
<name>A0A0G0ZGI4_9BACT</name>
<organism evidence="1 2">
    <name type="scientific">Candidatus Gottesmanbacteria bacterium GW2011_GWA2_42_18</name>
    <dbReference type="NCBI Taxonomy" id="1618442"/>
    <lineage>
        <taxon>Bacteria</taxon>
        <taxon>Candidatus Gottesmaniibacteriota</taxon>
    </lineage>
</organism>
<protein>
    <recommendedName>
        <fullName evidence="3">PIN domain-containing protein</fullName>
    </recommendedName>
</protein>
<evidence type="ECO:0000313" key="1">
    <source>
        <dbReference type="EMBL" id="KKS47832.1"/>
    </source>
</evidence>
<proteinExistence type="predicted"/>
<dbReference type="EMBL" id="LCDD01000002">
    <property type="protein sequence ID" value="KKS47832.1"/>
    <property type="molecule type" value="Genomic_DNA"/>
</dbReference>
<reference evidence="1 2" key="1">
    <citation type="journal article" date="2015" name="Nature">
        <title>rRNA introns, odd ribosomes, and small enigmatic genomes across a large radiation of phyla.</title>
        <authorList>
            <person name="Brown C.T."/>
            <person name="Hug L.A."/>
            <person name="Thomas B.C."/>
            <person name="Sharon I."/>
            <person name="Castelle C.J."/>
            <person name="Singh A."/>
            <person name="Wilkins M.J."/>
            <person name="Williams K.H."/>
            <person name="Banfield J.F."/>
        </authorList>
    </citation>
    <scope>NUCLEOTIDE SEQUENCE [LARGE SCALE GENOMIC DNA]</scope>
</reference>
<gene>
    <name evidence="1" type="ORF">UV09_C0002G0010</name>
</gene>
<sequence>MGNNKYLLDTNIFIWAMGREADDFRLNLFNFSKILKIAFLSVFSFC</sequence>
<dbReference type="Proteomes" id="UP000034320">
    <property type="component" value="Unassembled WGS sequence"/>
</dbReference>
<evidence type="ECO:0000313" key="2">
    <source>
        <dbReference type="Proteomes" id="UP000034320"/>
    </source>
</evidence>
<comment type="caution">
    <text evidence="1">The sequence shown here is derived from an EMBL/GenBank/DDBJ whole genome shotgun (WGS) entry which is preliminary data.</text>
</comment>